<sequence length="475" mass="51926">MTEIVHAVMCGGSGTRLWPWSRRSYPKQFLSLVGDRSLLQATVGRLGARHGVTETIVIGNEEHRFLIAEQLRRGGDVAEIVLEPLMRNTAAVAIVAALRAEARKGPDCLVLLAPADHVIGDAEAYGAAIGQATPAAQAGYVVTFGITPDRPETGYGYIEFGDALAEAPGVSLARGFREKPDRETAEGFLASGGFAWNAGIFLFSPQTLIEAAGRLCPDMLAACRAACDGAKPDLDFLRLDAEPYAQIDDISFDYAFAEQLDGKVAVVPVSMGWSDVGSWHALYEARGGNGGGENVTEGPTMLFDTENTLAFSDGPLVVAHGLKDVVIVANHDAIYVASAEHTGEVKRVVAELESRNYRQAATHERVYRPWGWYQTLDLGERFQVKEIVVKPGGQLSLQSHHHRAEHWVVVRGTARVTLDDEVRIVTENESIFVPLKARHRLENPGRIPMHLIEVQTGSYLEEDDIVRYEDVYGRR</sequence>
<dbReference type="SUPFAM" id="SSF51182">
    <property type="entry name" value="RmlC-like cupins"/>
    <property type="match status" value="1"/>
</dbReference>
<dbReference type="InterPro" id="IPR029044">
    <property type="entry name" value="Nucleotide-diphossugar_trans"/>
</dbReference>
<reference evidence="12 13" key="1">
    <citation type="submission" date="2024-02" db="EMBL/GenBank/DDBJ databases">
        <title>Genome analysis and characterization of Microbaculum marinisediminis sp. nov., isolated from marine sediment.</title>
        <authorList>
            <person name="Du Z.-J."/>
            <person name="Ye Y.-Q."/>
            <person name="Zhang Z.-R."/>
            <person name="Yuan S.-M."/>
            <person name="Zhang X.-Y."/>
        </authorList>
    </citation>
    <scope>NUCLEOTIDE SEQUENCE [LARGE SCALE GENOMIC DNA]</scope>
    <source>
        <strain evidence="12 13">SDUM1044001</strain>
    </source>
</reference>
<accession>A0AAW9RP95</accession>
<evidence type="ECO:0000256" key="4">
    <source>
        <dbReference type="ARBA" id="ARBA00022695"/>
    </source>
</evidence>
<dbReference type="InterPro" id="IPR001538">
    <property type="entry name" value="Man6P_isomerase-2_C"/>
</dbReference>
<keyword evidence="5" id="KW-0547">Nucleotide-binding</keyword>
<evidence type="ECO:0000256" key="6">
    <source>
        <dbReference type="ARBA" id="ARBA00023134"/>
    </source>
</evidence>
<dbReference type="EC" id="2.7.7.13" evidence="2"/>
<keyword evidence="4 12" id="KW-0548">Nucleotidyltransferase</keyword>
<dbReference type="GO" id="GO:0009298">
    <property type="term" value="P:GDP-mannose biosynthetic process"/>
    <property type="evidence" value="ECO:0007669"/>
    <property type="project" value="TreeGrafter"/>
</dbReference>
<gene>
    <name evidence="12" type="ORF">V3328_11295</name>
</gene>
<feature type="domain" description="Nucleotidyl transferase" evidence="9">
    <location>
        <begin position="8"/>
        <end position="285"/>
    </location>
</feature>
<dbReference type="InterPro" id="IPR049577">
    <property type="entry name" value="GMPP_N"/>
</dbReference>
<dbReference type="GO" id="GO:0005525">
    <property type="term" value="F:GTP binding"/>
    <property type="evidence" value="ECO:0007669"/>
    <property type="project" value="UniProtKB-KW"/>
</dbReference>
<evidence type="ECO:0000313" key="13">
    <source>
        <dbReference type="Proteomes" id="UP001378188"/>
    </source>
</evidence>
<dbReference type="EMBL" id="JAZHOF010000004">
    <property type="protein sequence ID" value="MEJ8572062.1"/>
    <property type="molecule type" value="Genomic_DNA"/>
</dbReference>
<organism evidence="12 13">
    <name type="scientific">Microbaculum marinum</name>
    <dbReference type="NCBI Taxonomy" id="1764581"/>
    <lineage>
        <taxon>Bacteria</taxon>
        <taxon>Pseudomonadati</taxon>
        <taxon>Pseudomonadota</taxon>
        <taxon>Alphaproteobacteria</taxon>
        <taxon>Hyphomicrobiales</taxon>
        <taxon>Tepidamorphaceae</taxon>
        <taxon>Microbaculum</taxon>
    </lineage>
</organism>
<dbReference type="InterPro" id="IPR054566">
    <property type="entry name" value="ManC/GMP-like_b-helix"/>
</dbReference>
<dbReference type="Proteomes" id="UP001378188">
    <property type="component" value="Unassembled WGS sequence"/>
</dbReference>
<dbReference type="FunFam" id="2.60.120.10:FF:000032">
    <property type="entry name" value="Mannose-1-phosphate guanylyltransferase/mannose-6-phosphate isomerase"/>
    <property type="match status" value="1"/>
</dbReference>
<dbReference type="GO" id="GO:0016853">
    <property type="term" value="F:isomerase activity"/>
    <property type="evidence" value="ECO:0007669"/>
    <property type="project" value="UniProtKB-KW"/>
</dbReference>
<feature type="domain" description="MannoseP isomerase/GMP-like beta-helix" evidence="11">
    <location>
        <begin position="303"/>
        <end position="352"/>
    </location>
</feature>
<dbReference type="InterPro" id="IPR011051">
    <property type="entry name" value="RmlC_Cupin_sf"/>
</dbReference>
<dbReference type="InterPro" id="IPR014710">
    <property type="entry name" value="RmlC-like_jellyroll"/>
</dbReference>
<dbReference type="InterPro" id="IPR051161">
    <property type="entry name" value="Mannose-6P_isomerase_type2"/>
</dbReference>
<dbReference type="SUPFAM" id="SSF53448">
    <property type="entry name" value="Nucleotide-diphospho-sugar transferases"/>
    <property type="match status" value="1"/>
</dbReference>
<dbReference type="RefSeq" id="WP_340329760.1">
    <property type="nucleotide sequence ID" value="NZ_JAZHOF010000004.1"/>
</dbReference>
<evidence type="ECO:0000256" key="1">
    <source>
        <dbReference type="ARBA" id="ARBA00006115"/>
    </source>
</evidence>
<evidence type="ECO:0000256" key="3">
    <source>
        <dbReference type="ARBA" id="ARBA00022679"/>
    </source>
</evidence>
<dbReference type="GO" id="GO:0000271">
    <property type="term" value="P:polysaccharide biosynthetic process"/>
    <property type="evidence" value="ECO:0007669"/>
    <property type="project" value="InterPro"/>
</dbReference>
<evidence type="ECO:0000256" key="7">
    <source>
        <dbReference type="ARBA" id="ARBA00047343"/>
    </source>
</evidence>
<comment type="catalytic activity">
    <reaction evidence="7">
        <text>alpha-D-mannose 1-phosphate + GTP + H(+) = GDP-alpha-D-mannose + diphosphate</text>
        <dbReference type="Rhea" id="RHEA:15229"/>
        <dbReference type="ChEBI" id="CHEBI:15378"/>
        <dbReference type="ChEBI" id="CHEBI:33019"/>
        <dbReference type="ChEBI" id="CHEBI:37565"/>
        <dbReference type="ChEBI" id="CHEBI:57527"/>
        <dbReference type="ChEBI" id="CHEBI:58409"/>
        <dbReference type="EC" id="2.7.7.13"/>
    </reaction>
</comment>
<proteinExistence type="inferred from homology"/>
<name>A0AAW9RP95_9HYPH</name>
<evidence type="ECO:0000259" key="11">
    <source>
        <dbReference type="Pfam" id="PF22640"/>
    </source>
</evidence>
<dbReference type="InterPro" id="IPR005835">
    <property type="entry name" value="NTP_transferase_dom"/>
</dbReference>
<dbReference type="AlphaFoldDB" id="A0AAW9RP95"/>
<dbReference type="PANTHER" id="PTHR46390">
    <property type="entry name" value="MANNOSE-1-PHOSPHATE GUANYLYLTRANSFERASE"/>
    <property type="match status" value="1"/>
</dbReference>
<evidence type="ECO:0000256" key="2">
    <source>
        <dbReference type="ARBA" id="ARBA00012387"/>
    </source>
</evidence>
<feature type="domain" description="Mannose-6-phosphate isomerase type II C-terminal" evidence="10">
    <location>
        <begin position="358"/>
        <end position="470"/>
    </location>
</feature>
<dbReference type="CDD" id="cd02509">
    <property type="entry name" value="GDP-M1P_Guanylyltransferase"/>
    <property type="match status" value="1"/>
</dbReference>
<dbReference type="Gene3D" id="2.60.120.10">
    <property type="entry name" value="Jelly Rolls"/>
    <property type="match status" value="1"/>
</dbReference>
<evidence type="ECO:0000256" key="8">
    <source>
        <dbReference type="RuleBase" id="RU004190"/>
    </source>
</evidence>
<dbReference type="CDD" id="cd02213">
    <property type="entry name" value="cupin_PMI_typeII_C"/>
    <property type="match status" value="1"/>
</dbReference>
<dbReference type="InterPro" id="IPR006375">
    <property type="entry name" value="Man1P_GuaTrfase/Man6P_Isoase"/>
</dbReference>
<dbReference type="GO" id="GO:0004475">
    <property type="term" value="F:mannose-1-phosphate guanylyltransferase (GTP) activity"/>
    <property type="evidence" value="ECO:0007669"/>
    <property type="project" value="UniProtKB-EC"/>
</dbReference>
<protein>
    <recommendedName>
        <fullName evidence="2">mannose-1-phosphate guanylyltransferase</fullName>
        <ecNumber evidence="2">2.7.7.13</ecNumber>
    </recommendedName>
</protein>
<comment type="caution">
    <text evidence="12">The sequence shown here is derived from an EMBL/GenBank/DDBJ whole genome shotgun (WGS) entry which is preliminary data.</text>
</comment>
<keyword evidence="13" id="KW-1185">Reference proteome</keyword>
<evidence type="ECO:0000313" key="12">
    <source>
        <dbReference type="EMBL" id="MEJ8572062.1"/>
    </source>
</evidence>
<evidence type="ECO:0000256" key="5">
    <source>
        <dbReference type="ARBA" id="ARBA00022741"/>
    </source>
</evidence>
<dbReference type="PANTHER" id="PTHR46390:SF1">
    <property type="entry name" value="MANNOSE-1-PHOSPHATE GUANYLYLTRANSFERASE"/>
    <property type="match status" value="1"/>
</dbReference>
<dbReference type="NCBIfam" id="TIGR01479">
    <property type="entry name" value="GMP_PMI"/>
    <property type="match status" value="1"/>
</dbReference>
<keyword evidence="12" id="KW-0413">Isomerase</keyword>
<evidence type="ECO:0000259" key="10">
    <source>
        <dbReference type="Pfam" id="PF01050"/>
    </source>
</evidence>
<evidence type="ECO:0000259" key="9">
    <source>
        <dbReference type="Pfam" id="PF00483"/>
    </source>
</evidence>
<dbReference type="Gene3D" id="3.90.550.10">
    <property type="entry name" value="Spore Coat Polysaccharide Biosynthesis Protein SpsA, Chain A"/>
    <property type="match status" value="1"/>
</dbReference>
<dbReference type="Pfam" id="PF00483">
    <property type="entry name" value="NTP_transferase"/>
    <property type="match status" value="1"/>
</dbReference>
<keyword evidence="3 12" id="KW-0808">Transferase</keyword>
<dbReference type="Pfam" id="PF01050">
    <property type="entry name" value="MannoseP_isomer"/>
    <property type="match status" value="1"/>
</dbReference>
<dbReference type="Pfam" id="PF22640">
    <property type="entry name" value="ManC_GMP_beta-helix"/>
    <property type="match status" value="1"/>
</dbReference>
<keyword evidence="6" id="KW-0342">GTP-binding</keyword>
<comment type="similarity">
    <text evidence="1 8">Belongs to the mannose-6-phosphate isomerase type 2 family.</text>
</comment>